<organism evidence="1 2">
    <name type="scientific">Paramagnetospirillum kuznetsovii</name>
    <dbReference type="NCBI Taxonomy" id="2053833"/>
    <lineage>
        <taxon>Bacteria</taxon>
        <taxon>Pseudomonadati</taxon>
        <taxon>Pseudomonadota</taxon>
        <taxon>Alphaproteobacteria</taxon>
        <taxon>Rhodospirillales</taxon>
        <taxon>Magnetospirillaceae</taxon>
        <taxon>Paramagnetospirillum</taxon>
    </lineage>
</organism>
<dbReference type="Proteomes" id="UP000251075">
    <property type="component" value="Unassembled WGS sequence"/>
</dbReference>
<evidence type="ECO:0000313" key="1">
    <source>
        <dbReference type="EMBL" id="RAU20228.1"/>
    </source>
</evidence>
<gene>
    <name evidence="1" type="ORF">CU669_19490</name>
</gene>
<dbReference type="EMBL" id="PGTO01000029">
    <property type="protein sequence ID" value="RAU20228.1"/>
    <property type="molecule type" value="Genomic_DNA"/>
</dbReference>
<evidence type="ECO:0000313" key="2">
    <source>
        <dbReference type="Proteomes" id="UP000251075"/>
    </source>
</evidence>
<accession>A0A364NT32</accession>
<proteinExistence type="predicted"/>
<reference evidence="1 2" key="1">
    <citation type="submission" date="2017-11" db="EMBL/GenBank/DDBJ databases">
        <title>Draft genome sequence of magnetotactic bacterium Magnetospirillum kuznetsovii LBB-42.</title>
        <authorList>
            <person name="Grouzdev D.S."/>
            <person name="Rysina M.S."/>
            <person name="Baslerov R.V."/>
            <person name="Koziaeva V."/>
        </authorList>
    </citation>
    <scope>NUCLEOTIDE SEQUENCE [LARGE SCALE GENOMIC DNA]</scope>
    <source>
        <strain evidence="1 2">LBB-42</strain>
    </source>
</reference>
<keyword evidence="2" id="KW-1185">Reference proteome</keyword>
<sequence length="134" mass="14354">MVSQSPLHQALSDALDDEYKARATYQMVIDAFGPVLPFANIIQSEQRHIDALLSLLAGRSLPAIADPYAAGIAAPSSIQDACRIGVGDSGHMPRHQSRVLRSKAGPLSAILMIPMAMAARPSRMPIFSLPFFGI</sequence>
<name>A0A364NT32_9PROT</name>
<dbReference type="OrthoDB" id="573482at2"/>
<dbReference type="InterPro" id="IPR012347">
    <property type="entry name" value="Ferritin-like"/>
</dbReference>
<dbReference type="Gene3D" id="1.20.1260.10">
    <property type="match status" value="1"/>
</dbReference>
<protein>
    <submittedName>
        <fullName evidence="1">DUF2202 domain-containing protein</fullName>
    </submittedName>
</protein>
<dbReference type="RefSeq" id="WP_112147263.1">
    <property type="nucleotide sequence ID" value="NZ_PGTO01000029.1"/>
</dbReference>
<comment type="caution">
    <text evidence="1">The sequence shown here is derived from an EMBL/GenBank/DDBJ whole genome shotgun (WGS) entry which is preliminary data.</text>
</comment>
<dbReference type="AlphaFoldDB" id="A0A364NT32"/>